<accession>K7WUQ4</accession>
<reference evidence="2" key="1">
    <citation type="journal article" date="2014" name="J. Bacteriol.">
        <title>Quorum-dependent mannopine-inducible conjugative transfer of an Agrobacterium opine-catabolic plasmid.</title>
        <authorList>
            <person name="Wetzel M.E."/>
            <person name="Kim K.S."/>
            <person name="Miller M."/>
            <person name="Olsen G.J."/>
            <person name="Farrand S.K."/>
        </authorList>
    </citation>
    <scope>NUCLEOTIDE SEQUENCE</scope>
    <source>
        <strain evidence="2">F64/95</strain>
        <plasmid evidence="2">pAoF64/95</plasmid>
    </source>
</reference>
<geneLocation type="plasmid" evidence="2">
    <name>pAoF64/95</name>
</geneLocation>
<name>K7WUQ4_AGRTU</name>
<proteinExistence type="predicted"/>
<organism evidence="2">
    <name type="scientific">Agrobacterium tumefaciens</name>
    <dbReference type="NCBI Taxonomy" id="358"/>
    <lineage>
        <taxon>Bacteria</taxon>
        <taxon>Pseudomonadati</taxon>
        <taxon>Pseudomonadota</taxon>
        <taxon>Alphaproteobacteria</taxon>
        <taxon>Hyphomicrobiales</taxon>
        <taxon>Rhizobiaceae</taxon>
        <taxon>Rhizobium/Agrobacterium group</taxon>
        <taxon>Agrobacterium</taxon>
        <taxon>Agrobacterium tumefaciens complex</taxon>
    </lineage>
</organism>
<sequence length="116" mass="12586">MLGRGAVRGGENFGGARLRRDAGLQHPDRAMTAKSKGEIQRLAGSLPVAWNTDQGYDTKKRDQEREGAALEGRLGVYGAELLGERHSQLSLGKVELNLDLTAFRVIARVSQLEALS</sequence>
<evidence type="ECO:0000256" key="1">
    <source>
        <dbReference type="SAM" id="MobiDB-lite"/>
    </source>
</evidence>
<protein>
    <submittedName>
        <fullName evidence="2">Uncharacterized protein</fullName>
    </submittedName>
</protein>
<dbReference type="AlphaFoldDB" id="K7WUQ4"/>
<dbReference type="EMBL" id="JX683454">
    <property type="protein sequence ID" value="AFX65709.1"/>
    <property type="molecule type" value="Genomic_DNA"/>
</dbReference>
<feature type="compositionally biased region" description="Basic and acidic residues" evidence="1">
    <location>
        <begin position="18"/>
        <end position="37"/>
    </location>
</feature>
<feature type="compositionally biased region" description="Gly residues" evidence="1">
    <location>
        <begin position="1"/>
        <end position="13"/>
    </location>
</feature>
<evidence type="ECO:0000313" key="2">
    <source>
        <dbReference type="EMBL" id="AFX65709.1"/>
    </source>
</evidence>
<keyword evidence="2" id="KW-0614">Plasmid</keyword>
<feature type="region of interest" description="Disordered" evidence="1">
    <location>
        <begin position="1"/>
        <end position="37"/>
    </location>
</feature>